<comment type="caution">
    <text evidence="1">The sequence shown here is derived from an EMBL/GenBank/DDBJ whole genome shotgun (WGS) entry which is preliminary data.</text>
</comment>
<evidence type="ECO:0000313" key="1">
    <source>
        <dbReference type="EMBL" id="KAL3270144.1"/>
    </source>
</evidence>
<name>A0ABD2MUR4_9CUCU</name>
<organism evidence="1 2">
    <name type="scientific">Cryptolaemus montrouzieri</name>
    <dbReference type="NCBI Taxonomy" id="559131"/>
    <lineage>
        <taxon>Eukaryota</taxon>
        <taxon>Metazoa</taxon>
        <taxon>Ecdysozoa</taxon>
        <taxon>Arthropoda</taxon>
        <taxon>Hexapoda</taxon>
        <taxon>Insecta</taxon>
        <taxon>Pterygota</taxon>
        <taxon>Neoptera</taxon>
        <taxon>Endopterygota</taxon>
        <taxon>Coleoptera</taxon>
        <taxon>Polyphaga</taxon>
        <taxon>Cucujiformia</taxon>
        <taxon>Coccinelloidea</taxon>
        <taxon>Coccinellidae</taxon>
        <taxon>Scymninae</taxon>
        <taxon>Scymnini</taxon>
        <taxon>Cryptolaemus</taxon>
    </lineage>
</organism>
<proteinExistence type="predicted"/>
<sequence>MLTFCDPVTLDGERGHIYVNEKDLLTFLCKLGQGLSDDFLEIIFNYSSRQVVSMAVNN</sequence>
<dbReference type="Proteomes" id="UP001516400">
    <property type="component" value="Unassembled WGS sequence"/>
</dbReference>
<feature type="non-terminal residue" evidence="1">
    <location>
        <position position="58"/>
    </location>
</feature>
<dbReference type="EMBL" id="JABFTP020000021">
    <property type="protein sequence ID" value="KAL3270144.1"/>
    <property type="molecule type" value="Genomic_DNA"/>
</dbReference>
<gene>
    <name evidence="1" type="ORF">HHI36_009202</name>
</gene>
<accession>A0ABD2MUR4</accession>
<dbReference type="AlphaFoldDB" id="A0ABD2MUR4"/>
<evidence type="ECO:0000313" key="2">
    <source>
        <dbReference type="Proteomes" id="UP001516400"/>
    </source>
</evidence>
<keyword evidence="2" id="KW-1185">Reference proteome</keyword>
<reference evidence="1 2" key="1">
    <citation type="journal article" date="2021" name="BMC Biol.">
        <title>Horizontally acquired antibacterial genes associated with adaptive radiation of ladybird beetles.</title>
        <authorList>
            <person name="Li H.S."/>
            <person name="Tang X.F."/>
            <person name="Huang Y.H."/>
            <person name="Xu Z.Y."/>
            <person name="Chen M.L."/>
            <person name="Du X.Y."/>
            <person name="Qiu B.Y."/>
            <person name="Chen P.T."/>
            <person name="Zhang W."/>
            <person name="Slipinski A."/>
            <person name="Escalona H.E."/>
            <person name="Waterhouse R.M."/>
            <person name="Zwick A."/>
            <person name="Pang H."/>
        </authorList>
    </citation>
    <scope>NUCLEOTIDE SEQUENCE [LARGE SCALE GENOMIC DNA]</scope>
    <source>
        <strain evidence="1">SYSU2018</strain>
    </source>
</reference>
<protein>
    <submittedName>
        <fullName evidence="1">Uncharacterized protein</fullName>
    </submittedName>
</protein>